<dbReference type="SUPFAM" id="SSF103025">
    <property type="entry name" value="Folate-binding domain"/>
    <property type="match status" value="1"/>
</dbReference>
<feature type="compositionally biased region" description="Low complexity" evidence="2">
    <location>
        <begin position="391"/>
        <end position="403"/>
    </location>
</feature>
<feature type="compositionally biased region" description="Basic and acidic residues" evidence="2">
    <location>
        <begin position="12"/>
        <end position="36"/>
    </location>
</feature>
<gene>
    <name evidence="4" type="ORF">GCM10020260_13220</name>
</gene>
<organism evidence="4 5">
    <name type="scientific">Nesterenkonia halobia</name>
    <dbReference type="NCBI Taxonomy" id="37922"/>
    <lineage>
        <taxon>Bacteria</taxon>
        <taxon>Bacillati</taxon>
        <taxon>Actinomycetota</taxon>
        <taxon>Actinomycetes</taxon>
        <taxon>Micrococcales</taxon>
        <taxon>Micrococcaceae</taxon>
        <taxon>Nesterenkonia</taxon>
    </lineage>
</organism>
<feature type="domain" description="GCVT N-terminal" evidence="3">
    <location>
        <begin position="34"/>
        <end position="165"/>
    </location>
</feature>
<feature type="region of interest" description="Disordered" evidence="2">
    <location>
        <begin position="415"/>
        <end position="434"/>
    </location>
</feature>
<sequence>MTDTETPPTDPAGEHAEEHAGDRPGQERSPLLDRRGAVAAEAEDAAVAAHYGDPVREQRRLEAGQAVVDLSHRSVVTVSGPDRLSWLTTLSSQQVSSLAPGESTELLLLDLSGRIEHDAAVVDDGATTWLITENTHGGVLAAWLESMKFMLQVEIVDRTGDCAVLGSVAAPPEELPGEVVRWQDPWPRLGPGAASYAAVEEAEHPGADWSWHLTVVAREQLAAAVEALETGAAWSVAGVHAAEALRVAAWRPRLAREVDEKAIPHELDLIRTAVHLAKGCYRGQETVARVHNLGHPPRRLVFLQLDGSEHTLPAVGSDVLAPRGATDPETLAGERAVGRVTSTARHHEMGPIALALVKRRVDPEAQLVVRDPNRSSATEQGDEASERAETAEGAEAGEAPAPSFYAAAQEMIVKPDAGQVVGRPKGDFVRPPRR</sequence>
<evidence type="ECO:0000256" key="1">
    <source>
        <dbReference type="ARBA" id="ARBA00022946"/>
    </source>
</evidence>
<accession>A0ABP6RBK2</accession>
<keyword evidence="5" id="KW-1185">Reference proteome</keyword>
<evidence type="ECO:0000313" key="5">
    <source>
        <dbReference type="Proteomes" id="UP001501736"/>
    </source>
</evidence>
<proteinExistence type="predicted"/>
<name>A0ABP6RBK2_9MICC</name>
<feature type="region of interest" description="Disordered" evidence="2">
    <location>
        <begin position="1"/>
        <end position="38"/>
    </location>
</feature>
<dbReference type="PANTHER" id="PTHR22602">
    <property type="entry name" value="TRANSFERASE CAF17, MITOCHONDRIAL-RELATED"/>
    <property type="match status" value="1"/>
</dbReference>
<dbReference type="InterPro" id="IPR045179">
    <property type="entry name" value="YgfZ/GcvT"/>
</dbReference>
<dbReference type="PANTHER" id="PTHR22602:SF0">
    <property type="entry name" value="TRANSFERASE CAF17, MITOCHONDRIAL-RELATED"/>
    <property type="match status" value="1"/>
</dbReference>
<feature type="compositionally biased region" description="Basic and acidic residues" evidence="2">
    <location>
        <begin position="424"/>
        <end position="434"/>
    </location>
</feature>
<dbReference type="InterPro" id="IPR006222">
    <property type="entry name" value="GCVT_N"/>
</dbReference>
<dbReference type="Proteomes" id="UP001501736">
    <property type="component" value="Unassembled WGS sequence"/>
</dbReference>
<dbReference type="InterPro" id="IPR027266">
    <property type="entry name" value="TrmE/GcvT-like"/>
</dbReference>
<dbReference type="EMBL" id="BAAAYG010000005">
    <property type="protein sequence ID" value="GAA3283848.1"/>
    <property type="molecule type" value="Genomic_DNA"/>
</dbReference>
<dbReference type="InterPro" id="IPR017703">
    <property type="entry name" value="YgfZ/GCV_T_CS"/>
</dbReference>
<dbReference type="Gene3D" id="3.30.1360.120">
    <property type="entry name" value="Probable tRNA modification gtpase trme, domain 1"/>
    <property type="match status" value="1"/>
</dbReference>
<evidence type="ECO:0000256" key="2">
    <source>
        <dbReference type="SAM" id="MobiDB-lite"/>
    </source>
</evidence>
<feature type="region of interest" description="Disordered" evidence="2">
    <location>
        <begin position="366"/>
        <end position="403"/>
    </location>
</feature>
<dbReference type="Pfam" id="PF01571">
    <property type="entry name" value="GCV_T"/>
    <property type="match status" value="1"/>
</dbReference>
<keyword evidence="1" id="KW-0809">Transit peptide</keyword>
<evidence type="ECO:0000259" key="3">
    <source>
        <dbReference type="Pfam" id="PF01571"/>
    </source>
</evidence>
<dbReference type="NCBIfam" id="TIGR03317">
    <property type="entry name" value="ygfZ_signature"/>
    <property type="match status" value="1"/>
</dbReference>
<protein>
    <submittedName>
        <fullName evidence="4">Folate-binding protein YgfZ</fullName>
    </submittedName>
</protein>
<evidence type="ECO:0000313" key="4">
    <source>
        <dbReference type="EMBL" id="GAA3283848.1"/>
    </source>
</evidence>
<reference evidence="5" key="1">
    <citation type="journal article" date="2019" name="Int. J. Syst. Evol. Microbiol.">
        <title>The Global Catalogue of Microorganisms (GCM) 10K type strain sequencing project: providing services to taxonomists for standard genome sequencing and annotation.</title>
        <authorList>
            <consortium name="The Broad Institute Genomics Platform"/>
            <consortium name="The Broad Institute Genome Sequencing Center for Infectious Disease"/>
            <person name="Wu L."/>
            <person name="Ma J."/>
        </authorList>
    </citation>
    <scope>NUCLEOTIDE SEQUENCE [LARGE SCALE GENOMIC DNA]</scope>
    <source>
        <strain evidence="5">JCM 11483</strain>
    </source>
</reference>
<comment type="caution">
    <text evidence="4">The sequence shown here is derived from an EMBL/GenBank/DDBJ whole genome shotgun (WGS) entry which is preliminary data.</text>
</comment>